<accession>A0A9P8UYN3</accession>
<evidence type="ECO:0000256" key="1">
    <source>
        <dbReference type="SAM" id="SignalP"/>
    </source>
</evidence>
<name>A0A9P8UYN3_9PEZI</name>
<comment type="caution">
    <text evidence="2">The sequence shown here is derived from an EMBL/GenBank/DDBJ whole genome shotgun (WGS) entry which is preliminary data.</text>
</comment>
<feature type="chain" id="PRO_5040464553" evidence="1">
    <location>
        <begin position="16"/>
        <end position="178"/>
    </location>
</feature>
<dbReference type="EMBL" id="JAGPXC010000001">
    <property type="protein sequence ID" value="KAH6660344.1"/>
    <property type="molecule type" value="Genomic_DNA"/>
</dbReference>
<reference evidence="2" key="1">
    <citation type="journal article" date="2021" name="Nat. Commun.">
        <title>Genetic determinants of endophytism in the Arabidopsis root mycobiome.</title>
        <authorList>
            <person name="Mesny F."/>
            <person name="Miyauchi S."/>
            <person name="Thiergart T."/>
            <person name="Pickel B."/>
            <person name="Atanasova L."/>
            <person name="Karlsson M."/>
            <person name="Huettel B."/>
            <person name="Barry K.W."/>
            <person name="Haridas S."/>
            <person name="Chen C."/>
            <person name="Bauer D."/>
            <person name="Andreopoulos W."/>
            <person name="Pangilinan J."/>
            <person name="LaButti K."/>
            <person name="Riley R."/>
            <person name="Lipzen A."/>
            <person name="Clum A."/>
            <person name="Drula E."/>
            <person name="Henrissat B."/>
            <person name="Kohler A."/>
            <person name="Grigoriev I.V."/>
            <person name="Martin F.M."/>
            <person name="Hacquard S."/>
        </authorList>
    </citation>
    <scope>NUCLEOTIDE SEQUENCE</scope>
    <source>
        <strain evidence="2">MPI-SDFR-AT-0073</strain>
    </source>
</reference>
<proteinExistence type="predicted"/>
<evidence type="ECO:0000313" key="3">
    <source>
        <dbReference type="Proteomes" id="UP000758603"/>
    </source>
</evidence>
<dbReference type="OrthoDB" id="3223416at2759"/>
<keyword evidence="3" id="KW-1185">Reference proteome</keyword>
<gene>
    <name evidence="2" type="ORF">BKA67DRAFT_530446</name>
</gene>
<sequence length="178" mass="18882">MTLAGIASLSTAVLASFNISALTSRNGYSTIQCWQLSSLPVAARSALNYDVGNTTKAIWSIIEPRTIVGEAWATTVQLTIVLNGLIHVSTLAAQELNNLSAVSADTNGYGSPPPRVEAYFQPGTLSSSVLIAADLNTTSYISGHWTEFPSNGPTVLVQTPFKDNQVPKHTVLYDGPCI</sequence>
<dbReference type="Proteomes" id="UP000758603">
    <property type="component" value="Unassembled WGS sequence"/>
</dbReference>
<keyword evidence="1" id="KW-0732">Signal</keyword>
<dbReference type="AlphaFoldDB" id="A0A9P8UYN3"/>
<evidence type="ECO:0000313" key="2">
    <source>
        <dbReference type="EMBL" id="KAH6660344.1"/>
    </source>
</evidence>
<feature type="signal peptide" evidence="1">
    <location>
        <begin position="1"/>
        <end position="15"/>
    </location>
</feature>
<dbReference type="RefSeq" id="XP_045964475.1">
    <property type="nucleotide sequence ID" value="XM_046099239.1"/>
</dbReference>
<protein>
    <submittedName>
        <fullName evidence="2">Uncharacterized protein</fullName>
    </submittedName>
</protein>
<organism evidence="2 3">
    <name type="scientific">Truncatella angustata</name>
    <dbReference type="NCBI Taxonomy" id="152316"/>
    <lineage>
        <taxon>Eukaryota</taxon>
        <taxon>Fungi</taxon>
        <taxon>Dikarya</taxon>
        <taxon>Ascomycota</taxon>
        <taxon>Pezizomycotina</taxon>
        <taxon>Sordariomycetes</taxon>
        <taxon>Xylariomycetidae</taxon>
        <taxon>Amphisphaeriales</taxon>
        <taxon>Sporocadaceae</taxon>
        <taxon>Truncatella</taxon>
    </lineage>
</organism>
<dbReference type="GeneID" id="70128131"/>